<gene>
    <name evidence="1" type="ORF">FXF65_41835</name>
</gene>
<dbReference type="AlphaFoldDB" id="A0A5D0TNW7"/>
<sequence length="97" mass="11183">MGDEMPSDDALRGWAHLSLWAHYGGGGTGICIEFDKRKLIERFMTTPQLRGILRFHGPIHYRYSGVMPIHAHPRTRQAWRTSTYPRCNSNAYLEPLL</sequence>
<dbReference type="Pfam" id="PF11185">
    <property type="entry name" value="DUF2971"/>
    <property type="match status" value="1"/>
</dbReference>
<name>A0A5D0TNW7_9ACTN</name>
<protein>
    <submittedName>
        <fullName evidence="1">DUF2971 domain-containing protein</fullName>
    </submittedName>
</protein>
<dbReference type="OrthoDB" id="4119964at2"/>
<dbReference type="InterPro" id="IPR021352">
    <property type="entry name" value="DUF2971"/>
</dbReference>
<dbReference type="EMBL" id="VSFF01000021">
    <property type="protein sequence ID" value="TYC07554.1"/>
    <property type="molecule type" value="Genomic_DNA"/>
</dbReference>
<proteinExistence type="predicted"/>
<dbReference type="RefSeq" id="WP_148356042.1">
    <property type="nucleotide sequence ID" value="NZ_JBHSBF010000041.1"/>
</dbReference>
<keyword evidence="2" id="KW-1185">Reference proteome</keyword>
<evidence type="ECO:0000313" key="2">
    <source>
        <dbReference type="Proteomes" id="UP000322634"/>
    </source>
</evidence>
<reference evidence="1 2" key="1">
    <citation type="submission" date="2019-08" db="EMBL/GenBank/DDBJ databases">
        <title>Actinomadura sp. nov. CYP1-5 isolated from mountain soil.</title>
        <authorList>
            <person name="Songsumanus A."/>
            <person name="Kuncharoen N."/>
            <person name="Kudo T."/>
            <person name="Yuki M."/>
            <person name="Igarashi Y."/>
            <person name="Tanasupawat S."/>
        </authorList>
    </citation>
    <scope>NUCLEOTIDE SEQUENCE [LARGE SCALE GENOMIC DNA]</scope>
    <source>
        <strain evidence="1 2">GKU157</strain>
    </source>
</reference>
<comment type="caution">
    <text evidence="1">The sequence shown here is derived from an EMBL/GenBank/DDBJ whole genome shotgun (WGS) entry which is preliminary data.</text>
</comment>
<organism evidence="1 2">
    <name type="scientific">Actinomadura syzygii</name>
    <dbReference type="NCBI Taxonomy" id="1427538"/>
    <lineage>
        <taxon>Bacteria</taxon>
        <taxon>Bacillati</taxon>
        <taxon>Actinomycetota</taxon>
        <taxon>Actinomycetes</taxon>
        <taxon>Streptosporangiales</taxon>
        <taxon>Thermomonosporaceae</taxon>
        <taxon>Actinomadura</taxon>
    </lineage>
</organism>
<dbReference type="Proteomes" id="UP000322634">
    <property type="component" value="Unassembled WGS sequence"/>
</dbReference>
<accession>A0A5D0TNW7</accession>
<evidence type="ECO:0000313" key="1">
    <source>
        <dbReference type="EMBL" id="TYC07554.1"/>
    </source>
</evidence>